<keyword evidence="1" id="KW-0472">Membrane</keyword>
<feature type="transmembrane region" description="Helical" evidence="1">
    <location>
        <begin position="16"/>
        <end position="36"/>
    </location>
</feature>
<protein>
    <submittedName>
        <fullName evidence="3">Uncharacterized protein</fullName>
    </submittedName>
</protein>
<dbReference type="EMBL" id="CP019285">
    <property type="protein sequence ID" value="APW96804.1"/>
    <property type="molecule type" value="Genomic_DNA"/>
</dbReference>
<dbReference type="InterPro" id="IPR055709">
    <property type="entry name" value="DUF7285"/>
</dbReference>
<evidence type="ECO:0000313" key="4">
    <source>
        <dbReference type="Proteomes" id="UP000011555"/>
    </source>
</evidence>
<keyword evidence="1" id="KW-0812">Transmembrane</keyword>
<evidence type="ECO:0000313" key="3">
    <source>
        <dbReference type="EMBL" id="EMA35077.1"/>
    </source>
</evidence>
<dbReference type="AlphaFoldDB" id="M0LNE7"/>
<dbReference type="Proteomes" id="UP000011555">
    <property type="component" value="Unassembled WGS sequence"/>
</dbReference>
<accession>M0LNE7</accession>
<dbReference type="eggNOG" id="arCOG05166">
    <property type="taxonomic scope" value="Archaea"/>
</dbReference>
<evidence type="ECO:0000313" key="5">
    <source>
        <dbReference type="Proteomes" id="UP000186547"/>
    </source>
</evidence>
<organism evidence="3 4">
    <name type="scientific">Natronobacterium lacisalsi AJ5</name>
    <dbReference type="NCBI Taxonomy" id="358396"/>
    <lineage>
        <taxon>Archaea</taxon>
        <taxon>Methanobacteriati</taxon>
        <taxon>Methanobacteriota</taxon>
        <taxon>Stenosarchaea group</taxon>
        <taxon>Halobacteria</taxon>
        <taxon>Halobacteriales</taxon>
        <taxon>Natrialbaceae</taxon>
        <taxon>Natronobacterium</taxon>
    </lineage>
</organism>
<reference evidence="2 5" key="1">
    <citation type="journal article" date="2011" name="J. Bacteriol.">
        <title>Genome sequence of Halobiforma lacisalsi AJ5, an extremely halophilic archaeon which harbors a bop gene.</title>
        <authorList>
            <person name="Jiang X."/>
            <person name="Wang S."/>
            <person name="Cheng H."/>
            <person name="Huo Y."/>
            <person name="Zhang X."/>
            <person name="Zhu X."/>
            <person name="Han X."/>
            <person name="Ni P."/>
            <person name="Wu M."/>
        </authorList>
    </citation>
    <scope>NUCLEOTIDE SEQUENCE [LARGE SCALE GENOMIC DNA]</scope>
    <source>
        <strain evidence="2 5">AJ5</strain>
    </source>
</reference>
<evidence type="ECO:0000256" key="1">
    <source>
        <dbReference type="SAM" id="Phobius"/>
    </source>
</evidence>
<dbReference type="GeneID" id="30920062"/>
<dbReference type="STRING" id="358396.CHINAEXTREME_03020"/>
<dbReference type="RefSeq" id="WP_007140989.1">
    <property type="nucleotide sequence ID" value="NZ_AOLZ01000029.1"/>
</dbReference>
<dbReference type="PATRIC" id="fig|358396.7.peg.1269"/>
<reference evidence="3 4" key="2">
    <citation type="journal article" date="2014" name="PLoS Genet.">
        <title>Phylogenetically driven sequencing of extremely halophilic archaea reveals strategies for static and dynamic osmo-response.</title>
        <authorList>
            <person name="Becker E.A."/>
            <person name="Seitzer P.M."/>
            <person name="Tritt A."/>
            <person name="Larsen D."/>
            <person name="Krusor M."/>
            <person name="Yao A.I."/>
            <person name="Wu D."/>
            <person name="Madern D."/>
            <person name="Eisen J.A."/>
            <person name="Darling A.E."/>
            <person name="Facciotti M.T."/>
        </authorList>
    </citation>
    <scope>NUCLEOTIDE SEQUENCE [LARGE SCALE GENOMIC DNA]</scope>
    <source>
        <strain evidence="3 4">AJ5</strain>
    </source>
</reference>
<keyword evidence="4" id="KW-1185">Reference proteome</keyword>
<dbReference type="Proteomes" id="UP000186547">
    <property type="component" value="Chromosome"/>
</dbReference>
<dbReference type="EMBL" id="AOLZ01000029">
    <property type="protein sequence ID" value="EMA35077.1"/>
    <property type="molecule type" value="Genomic_DNA"/>
</dbReference>
<keyword evidence="1" id="KW-1133">Transmembrane helix</keyword>
<sequence>MSRSSARRGRGQTEPLAALVAVATIGLAVGLYGGYLTGVLGETTDRTPESVAIDRVWDDVSENGVFTAIGGNDGAIRNRVRIDSLPEGKTVHVTITTVDDGEKHVIDHARFHADGTVRDPTFVGDPPADTGVATRPVPVELEPGDVRGGTLRVEVWSQ</sequence>
<reference evidence="2" key="3">
    <citation type="submission" date="2017-01" db="EMBL/GenBank/DDBJ databases">
        <authorList>
            <person name="Mah S.A."/>
            <person name="Swanson W.J."/>
            <person name="Moy G.W."/>
            <person name="Vacquier V.D."/>
        </authorList>
    </citation>
    <scope>NUCLEOTIDE SEQUENCE</scope>
    <source>
        <strain evidence="2">AJ5</strain>
    </source>
</reference>
<dbReference type="KEGG" id="hlc:CHINAEXTREME03020"/>
<name>M0LNE7_NATLA</name>
<dbReference type="Pfam" id="PF23956">
    <property type="entry name" value="DUF7285"/>
    <property type="match status" value="1"/>
</dbReference>
<evidence type="ECO:0000313" key="2">
    <source>
        <dbReference type="EMBL" id="APW96804.1"/>
    </source>
</evidence>
<gene>
    <name evidence="3" type="ORF">C445_06260</name>
    <name evidence="2" type="ORF">CHINAEXTREME_03020</name>
</gene>
<proteinExistence type="predicted"/>